<organism evidence="1 2">
    <name type="scientific">Klebsiella pneumoniae</name>
    <dbReference type="NCBI Taxonomy" id="573"/>
    <lineage>
        <taxon>Bacteria</taxon>
        <taxon>Pseudomonadati</taxon>
        <taxon>Pseudomonadota</taxon>
        <taxon>Gammaproteobacteria</taxon>
        <taxon>Enterobacterales</taxon>
        <taxon>Enterobacteriaceae</taxon>
        <taxon>Klebsiella/Raoultella group</taxon>
        <taxon>Klebsiella</taxon>
        <taxon>Klebsiella pneumoniae complex</taxon>
    </lineage>
</organism>
<accession>A0ABD7NK19</accession>
<dbReference type="Proteomes" id="UP000259497">
    <property type="component" value="Unassembled WGS sequence"/>
</dbReference>
<evidence type="ECO:0000313" key="2">
    <source>
        <dbReference type="Proteomes" id="UP000259497"/>
    </source>
</evidence>
<name>A0ABD7NK19_KLEPN</name>
<dbReference type="RefSeq" id="WP_258963434.1">
    <property type="nucleotide sequence ID" value="NZ_JAMNTN010000017.1"/>
</dbReference>
<evidence type="ECO:0000313" key="1">
    <source>
        <dbReference type="EMBL" id="SVS23800.1"/>
    </source>
</evidence>
<reference evidence="1 2" key="1">
    <citation type="submission" date="2018-08" db="EMBL/GenBank/DDBJ databases">
        <authorList>
            <consortium name="Pathogen Informatics"/>
        </authorList>
    </citation>
    <scope>NUCLEOTIDE SEQUENCE [LARGE SCALE GENOMIC DNA]</scope>
    <source>
        <strain evidence="1 2">EuSCAPE_GR114</strain>
    </source>
</reference>
<dbReference type="EMBL" id="UIXM01000001">
    <property type="protein sequence ID" value="SVS23800.1"/>
    <property type="molecule type" value="Genomic_DNA"/>
</dbReference>
<proteinExistence type="predicted"/>
<dbReference type="AlphaFoldDB" id="A0ABD7NK19"/>
<comment type="caution">
    <text evidence="1">The sequence shown here is derived from an EMBL/GenBank/DDBJ whole genome shotgun (WGS) entry which is preliminary data.</text>
</comment>
<sequence>MEALTIPVTIYVLATTNPFLPTSYHASTCDMSQKFPGIYVLVSTKTLDLPIPPLEPIDIIGMQVNALRARKEQISVEADMQLNVIEDQIQQLLCIDHSPIEENDVPF</sequence>
<gene>
    <name evidence="1" type="ORF">SAMEA3649733_00449</name>
</gene>
<protein>
    <submittedName>
        <fullName evidence="1">Uncharacterized protein</fullName>
    </submittedName>
</protein>